<accession>A0A517NL47</accession>
<dbReference type="KEGG" id="rlc:K227x_62010"/>
<name>A0A517NL47_9BACT</name>
<protein>
    <submittedName>
        <fullName evidence="1">Uncharacterized protein</fullName>
    </submittedName>
</protein>
<sequence length="35" mass="4012">MSAYSFFSRVPLAITGHGETELSELRNEKWLLSLQ</sequence>
<dbReference type="AlphaFoldDB" id="A0A517NL47"/>
<dbReference type="EMBL" id="CP036525">
    <property type="protein sequence ID" value="QDT07773.1"/>
    <property type="molecule type" value="Genomic_DNA"/>
</dbReference>
<evidence type="ECO:0000313" key="2">
    <source>
        <dbReference type="Proteomes" id="UP000318538"/>
    </source>
</evidence>
<keyword evidence="2" id="KW-1185">Reference proteome</keyword>
<evidence type="ECO:0000313" key="1">
    <source>
        <dbReference type="EMBL" id="QDT07773.1"/>
    </source>
</evidence>
<organism evidence="1 2">
    <name type="scientific">Rubripirellula lacrimiformis</name>
    <dbReference type="NCBI Taxonomy" id="1930273"/>
    <lineage>
        <taxon>Bacteria</taxon>
        <taxon>Pseudomonadati</taxon>
        <taxon>Planctomycetota</taxon>
        <taxon>Planctomycetia</taxon>
        <taxon>Pirellulales</taxon>
        <taxon>Pirellulaceae</taxon>
        <taxon>Rubripirellula</taxon>
    </lineage>
</organism>
<dbReference type="Proteomes" id="UP000318538">
    <property type="component" value="Chromosome"/>
</dbReference>
<reference evidence="1 2" key="1">
    <citation type="submission" date="2019-02" db="EMBL/GenBank/DDBJ databases">
        <title>Deep-cultivation of Planctomycetes and their phenomic and genomic characterization uncovers novel biology.</title>
        <authorList>
            <person name="Wiegand S."/>
            <person name="Jogler M."/>
            <person name="Boedeker C."/>
            <person name="Pinto D."/>
            <person name="Vollmers J."/>
            <person name="Rivas-Marin E."/>
            <person name="Kohn T."/>
            <person name="Peeters S.H."/>
            <person name="Heuer A."/>
            <person name="Rast P."/>
            <person name="Oberbeckmann S."/>
            <person name="Bunk B."/>
            <person name="Jeske O."/>
            <person name="Meyerdierks A."/>
            <person name="Storesund J.E."/>
            <person name="Kallscheuer N."/>
            <person name="Luecker S."/>
            <person name="Lage O.M."/>
            <person name="Pohl T."/>
            <person name="Merkel B.J."/>
            <person name="Hornburger P."/>
            <person name="Mueller R.-W."/>
            <person name="Bruemmer F."/>
            <person name="Labrenz M."/>
            <person name="Spormann A.M."/>
            <person name="Op den Camp H."/>
            <person name="Overmann J."/>
            <person name="Amann R."/>
            <person name="Jetten M.S.M."/>
            <person name="Mascher T."/>
            <person name="Medema M.H."/>
            <person name="Devos D.P."/>
            <person name="Kaster A.-K."/>
            <person name="Ovreas L."/>
            <person name="Rohde M."/>
            <person name="Galperin M.Y."/>
            <person name="Jogler C."/>
        </authorList>
    </citation>
    <scope>NUCLEOTIDE SEQUENCE [LARGE SCALE GENOMIC DNA]</scope>
    <source>
        <strain evidence="1 2">K22_7</strain>
    </source>
</reference>
<proteinExistence type="predicted"/>
<gene>
    <name evidence="1" type="ORF">K227x_62010</name>
</gene>